<comment type="similarity">
    <text evidence="1">Belongs to the HIBADH-related family. NP60 subfamily.</text>
</comment>
<name>A0A8H6NRH8_9PEZI</name>
<dbReference type="SUPFAM" id="SSF48179">
    <property type="entry name" value="6-phosphogluconate dehydrogenase C-terminal domain-like"/>
    <property type="match status" value="1"/>
</dbReference>
<dbReference type="InterPro" id="IPR006115">
    <property type="entry name" value="6PGDH_NADP-bd"/>
</dbReference>
<keyword evidence="6" id="KW-1185">Reference proteome</keyword>
<reference evidence="5" key="1">
    <citation type="journal article" date="2020" name="Phytopathology">
        <title>Genome Sequence Resources of Colletotrichum truncatum, C. plurivorum, C. musicola, and C. sojae: Four Species Pathogenic to Soybean (Glycine max).</title>
        <authorList>
            <person name="Rogerio F."/>
            <person name="Boufleur T.R."/>
            <person name="Ciampi-Guillardi M."/>
            <person name="Sukno S.A."/>
            <person name="Thon M.R."/>
            <person name="Massola Junior N.S."/>
            <person name="Baroncelli R."/>
        </authorList>
    </citation>
    <scope>NUCLEOTIDE SEQUENCE</scope>
    <source>
        <strain evidence="5">LFN00145</strain>
    </source>
</reference>
<dbReference type="Gene3D" id="1.10.1040.10">
    <property type="entry name" value="N-(1-d-carboxylethyl)-l-norvaline Dehydrogenase, domain 2"/>
    <property type="match status" value="1"/>
</dbReference>
<dbReference type="InterPro" id="IPR015814">
    <property type="entry name" value="Pgluconate_DH_NAD-bd_C"/>
</dbReference>
<dbReference type="GO" id="GO:0003677">
    <property type="term" value="F:DNA binding"/>
    <property type="evidence" value="ECO:0007669"/>
    <property type="project" value="TreeGrafter"/>
</dbReference>
<evidence type="ECO:0000313" key="5">
    <source>
        <dbReference type="EMBL" id="KAF6841190.1"/>
    </source>
</evidence>
<sequence>MDTLISAVNQSAQKLDTKARSGQDALVVLASRKYASWLQDSQFMSALLEPFSGGSSTGESSGELNVLAAAVDGLHPLHPFGGIPHGFSFYHGSRDVILPNLWRDNQPKVQRDSKSQAAIKVHLNSMNQTPSTTGCTLPLANTIFQNGLQSTLLASRWRRSGAESPLELTHIAMQQSQDLVFSVGSTASATTLEAPLVPITAPRKILAGLGNIISQIEVDGKPTPASKELEIAVTKLFDRRTKEGHEFPPGPVGVWAVVVPPATTQVRDIELLQEWSNRIDKNSTAEDEWKLVLETRSLVQEFLGNGTMLYRILSGGGGWGKKQGLLSLDPETKYSPSEEDDLDSFIQSFSSQHDGSVLGGVVAPGSYVQYLVSPPAGAKPAVVVAEGPSTSIAFGTSEAALGEAVDSTKGPSDWEFVPGHFGAVTSHGLFVAVTPSKVGVISIGDMGVGIAKLLIAKGFQVVTNCKGRSEDTLQRARDANVELLDSDADLASQCGVILSVVPPRDAEATAQRIVDGLAGTSRPVPLYFVDMNAVAPSTCKSIASRFERSRSPAVFVDASIIGAPPRLKSAPNAGTNVSSAPQSDGDDDWLVPGMPMSGPHKLADYPGGEDGLGAKVSAVLGGRHISPEVGAASGLKMCYASMSKGFTALATQAFTSAHRMGVLDELRGEMAARLPKYLEFAERGVVMMPPKAYRWVREMEEISKTHVEEGGFGPEMFLGAAGVYKAVAEDSPLGDEKIGKRKRGTTLEDVAAAMTEGFERKKKKTD</sequence>
<evidence type="ECO:0000259" key="3">
    <source>
        <dbReference type="Pfam" id="PF03446"/>
    </source>
</evidence>
<feature type="region of interest" description="Disordered" evidence="2">
    <location>
        <begin position="567"/>
        <end position="587"/>
    </location>
</feature>
<dbReference type="GO" id="GO:0000785">
    <property type="term" value="C:chromatin"/>
    <property type="evidence" value="ECO:0007669"/>
    <property type="project" value="TreeGrafter"/>
</dbReference>
<feature type="compositionally biased region" description="Polar residues" evidence="2">
    <location>
        <begin position="572"/>
        <end position="582"/>
    </location>
</feature>
<evidence type="ECO:0000256" key="1">
    <source>
        <dbReference type="ARBA" id="ARBA00007598"/>
    </source>
</evidence>
<dbReference type="GO" id="GO:0140673">
    <property type="term" value="P:transcription elongation-coupled chromatin remodeling"/>
    <property type="evidence" value="ECO:0007669"/>
    <property type="project" value="TreeGrafter"/>
</dbReference>
<dbReference type="AlphaFoldDB" id="A0A8H6NRH8"/>
<evidence type="ECO:0008006" key="7">
    <source>
        <dbReference type="Google" id="ProtNLM"/>
    </source>
</evidence>
<dbReference type="Proteomes" id="UP000654918">
    <property type="component" value="Unassembled WGS sequence"/>
</dbReference>
<dbReference type="SUPFAM" id="SSF51735">
    <property type="entry name" value="NAD(P)-binding Rossmann-fold domains"/>
    <property type="match status" value="1"/>
</dbReference>
<dbReference type="InterPro" id="IPR036291">
    <property type="entry name" value="NAD(P)-bd_dom_sf"/>
</dbReference>
<comment type="caution">
    <text evidence="5">The sequence shown here is derived from an EMBL/GenBank/DDBJ whole genome shotgun (WGS) entry which is preliminary data.</text>
</comment>
<gene>
    <name evidence="5" type="ORF">CPLU01_00751</name>
</gene>
<feature type="domain" description="Phosphogluconate dehydrogenase NAD-binding putative C-terminal" evidence="4">
    <location>
        <begin position="657"/>
        <end position="727"/>
    </location>
</feature>
<proteinExistence type="inferred from homology"/>
<feature type="domain" description="6-phosphogluconate dehydrogenase NADP-binding" evidence="3">
    <location>
        <begin position="437"/>
        <end position="564"/>
    </location>
</feature>
<evidence type="ECO:0000256" key="2">
    <source>
        <dbReference type="SAM" id="MobiDB-lite"/>
    </source>
</evidence>
<dbReference type="InterPro" id="IPR008927">
    <property type="entry name" value="6-PGluconate_DH-like_C_sf"/>
</dbReference>
<dbReference type="PANTHER" id="PTHR43580:SF2">
    <property type="entry name" value="CYTOKINE-LIKE NUCLEAR FACTOR N-PAC"/>
    <property type="match status" value="1"/>
</dbReference>
<dbReference type="EMBL" id="WIGO01000004">
    <property type="protein sequence ID" value="KAF6841190.1"/>
    <property type="molecule type" value="Genomic_DNA"/>
</dbReference>
<evidence type="ECO:0000259" key="4">
    <source>
        <dbReference type="Pfam" id="PF09130"/>
    </source>
</evidence>
<dbReference type="Pfam" id="PF03446">
    <property type="entry name" value="NAD_binding_2"/>
    <property type="match status" value="1"/>
</dbReference>
<organism evidence="5 6">
    <name type="scientific">Colletotrichum plurivorum</name>
    <dbReference type="NCBI Taxonomy" id="2175906"/>
    <lineage>
        <taxon>Eukaryota</taxon>
        <taxon>Fungi</taxon>
        <taxon>Dikarya</taxon>
        <taxon>Ascomycota</taxon>
        <taxon>Pezizomycotina</taxon>
        <taxon>Sordariomycetes</taxon>
        <taxon>Hypocreomycetidae</taxon>
        <taxon>Glomerellales</taxon>
        <taxon>Glomerellaceae</taxon>
        <taxon>Colletotrichum</taxon>
        <taxon>Colletotrichum orchidearum species complex</taxon>
    </lineage>
</organism>
<dbReference type="PANTHER" id="PTHR43580">
    <property type="entry name" value="OXIDOREDUCTASE GLYR1-RELATED"/>
    <property type="match status" value="1"/>
</dbReference>
<protein>
    <recommendedName>
        <fullName evidence="7">6-phosphogluconate dehydrogenase</fullName>
    </recommendedName>
</protein>
<evidence type="ECO:0000313" key="6">
    <source>
        <dbReference type="Proteomes" id="UP000654918"/>
    </source>
</evidence>
<dbReference type="Pfam" id="PF09130">
    <property type="entry name" value="DUF1932"/>
    <property type="match status" value="1"/>
</dbReference>
<dbReference type="Gene3D" id="3.40.50.720">
    <property type="entry name" value="NAD(P)-binding Rossmann-like Domain"/>
    <property type="match status" value="1"/>
</dbReference>
<dbReference type="InterPro" id="IPR051265">
    <property type="entry name" value="HIBADH-related_NP60_sf"/>
</dbReference>
<dbReference type="InterPro" id="IPR013328">
    <property type="entry name" value="6PGD_dom2"/>
</dbReference>
<accession>A0A8H6NRH8</accession>
<dbReference type="GO" id="GO:0031491">
    <property type="term" value="F:nucleosome binding"/>
    <property type="evidence" value="ECO:0007669"/>
    <property type="project" value="TreeGrafter"/>
</dbReference>